<dbReference type="InterPro" id="IPR006084">
    <property type="entry name" value="XPG/Rad2"/>
</dbReference>
<evidence type="ECO:0000256" key="4">
    <source>
        <dbReference type="ARBA" id="ARBA00022722"/>
    </source>
</evidence>
<evidence type="ECO:0000256" key="7">
    <source>
        <dbReference type="ARBA" id="ARBA00022763"/>
    </source>
</evidence>
<comment type="subcellular location">
    <subcellularLocation>
        <location evidence="2">Nucleus</location>
    </subcellularLocation>
</comment>
<feature type="compositionally biased region" description="Polar residues" evidence="12">
    <location>
        <begin position="1257"/>
        <end position="1275"/>
    </location>
</feature>
<evidence type="ECO:0000256" key="1">
    <source>
        <dbReference type="ARBA" id="ARBA00001946"/>
    </source>
</evidence>
<evidence type="ECO:0000313" key="16">
    <source>
        <dbReference type="Proteomes" id="UP000288805"/>
    </source>
</evidence>
<dbReference type="SMART" id="SM00279">
    <property type="entry name" value="HhH2"/>
    <property type="match status" value="1"/>
</dbReference>
<evidence type="ECO:0000256" key="3">
    <source>
        <dbReference type="ARBA" id="ARBA00005283"/>
    </source>
</evidence>
<protein>
    <submittedName>
        <fullName evidence="15">DNA repair protein UVH3</fullName>
    </submittedName>
</protein>
<keyword evidence="6" id="KW-0255">Endonuclease</keyword>
<dbReference type="SUPFAM" id="SSF88723">
    <property type="entry name" value="PIN domain-like"/>
    <property type="match status" value="1"/>
</dbReference>
<keyword evidence="4" id="KW-0540">Nuclease</keyword>
<feature type="compositionally biased region" description="Polar residues" evidence="12">
    <location>
        <begin position="1180"/>
        <end position="1198"/>
    </location>
</feature>
<dbReference type="Gene3D" id="1.10.150.20">
    <property type="entry name" value="5' to 3' exonuclease, C-terminal subdomain"/>
    <property type="match status" value="1"/>
</dbReference>
<evidence type="ECO:0000256" key="8">
    <source>
        <dbReference type="ARBA" id="ARBA00022801"/>
    </source>
</evidence>
<dbReference type="SMART" id="SM00484">
    <property type="entry name" value="XPGI"/>
    <property type="match status" value="1"/>
</dbReference>
<dbReference type="GO" id="GO:0046872">
    <property type="term" value="F:metal ion binding"/>
    <property type="evidence" value="ECO:0007669"/>
    <property type="project" value="UniProtKB-KW"/>
</dbReference>
<evidence type="ECO:0000259" key="13">
    <source>
        <dbReference type="SMART" id="SM00484"/>
    </source>
</evidence>
<evidence type="ECO:0000313" key="15">
    <source>
        <dbReference type="EMBL" id="RVX08906.1"/>
    </source>
</evidence>
<feature type="compositionally biased region" description="Basic residues" evidence="12">
    <location>
        <begin position="1234"/>
        <end position="1254"/>
    </location>
</feature>
<comment type="cofactor">
    <cofactor evidence="1">
        <name>Mg(2+)</name>
        <dbReference type="ChEBI" id="CHEBI:18420"/>
    </cofactor>
</comment>
<keyword evidence="9" id="KW-0460">Magnesium</keyword>
<dbReference type="InterPro" id="IPR006086">
    <property type="entry name" value="XPG-I_dom"/>
</dbReference>
<feature type="compositionally biased region" description="Polar residues" evidence="12">
    <location>
        <begin position="330"/>
        <end position="343"/>
    </location>
</feature>
<feature type="compositionally biased region" description="Basic and acidic residues" evidence="12">
    <location>
        <begin position="1325"/>
        <end position="1336"/>
    </location>
</feature>
<evidence type="ECO:0000256" key="9">
    <source>
        <dbReference type="ARBA" id="ARBA00022842"/>
    </source>
</evidence>
<evidence type="ECO:0000256" key="2">
    <source>
        <dbReference type="ARBA" id="ARBA00004123"/>
    </source>
</evidence>
<feature type="region of interest" description="Disordered" evidence="12">
    <location>
        <begin position="975"/>
        <end position="1005"/>
    </location>
</feature>
<feature type="domain" description="XPG N-terminal" evidence="14">
    <location>
        <begin position="1"/>
        <end position="98"/>
    </location>
</feature>
<gene>
    <name evidence="15" type="primary">UVH3_0</name>
    <name evidence="15" type="ORF">CK203_010933</name>
</gene>
<dbReference type="GO" id="GO:0005634">
    <property type="term" value="C:nucleus"/>
    <property type="evidence" value="ECO:0007669"/>
    <property type="project" value="UniProtKB-SubCell"/>
</dbReference>
<dbReference type="Pfam" id="PF00867">
    <property type="entry name" value="XPG_I"/>
    <property type="match status" value="1"/>
</dbReference>
<evidence type="ECO:0000256" key="10">
    <source>
        <dbReference type="ARBA" id="ARBA00023204"/>
    </source>
</evidence>
<evidence type="ECO:0000259" key="14">
    <source>
        <dbReference type="SMART" id="SM00485"/>
    </source>
</evidence>
<dbReference type="FunFam" id="1.10.150.20:FF:000050">
    <property type="entry name" value="DNA repair protein UVH3"/>
    <property type="match status" value="1"/>
</dbReference>
<dbReference type="InterPro" id="IPR006085">
    <property type="entry name" value="XPG_DNA_repair_N"/>
</dbReference>
<dbReference type="GO" id="GO:0016788">
    <property type="term" value="F:hydrolase activity, acting on ester bonds"/>
    <property type="evidence" value="ECO:0007669"/>
    <property type="project" value="InterPro"/>
</dbReference>
<feature type="region of interest" description="Disordered" evidence="12">
    <location>
        <begin position="709"/>
        <end position="748"/>
    </location>
</feature>
<feature type="compositionally biased region" description="Basic and acidic residues" evidence="12">
    <location>
        <begin position="1162"/>
        <end position="1173"/>
    </location>
</feature>
<dbReference type="GO" id="GO:0003697">
    <property type="term" value="F:single-stranded DNA binding"/>
    <property type="evidence" value="ECO:0007669"/>
    <property type="project" value="InterPro"/>
</dbReference>
<organism evidence="15 16">
    <name type="scientific">Vitis vinifera</name>
    <name type="common">Grape</name>
    <dbReference type="NCBI Taxonomy" id="29760"/>
    <lineage>
        <taxon>Eukaryota</taxon>
        <taxon>Viridiplantae</taxon>
        <taxon>Streptophyta</taxon>
        <taxon>Embryophyta</taxon>
        <taxon>Tracheophyta</taxon>
        <taxon>Spermatophyta</taxon>
        <taxon>Magnoliopsida</taxon>
        <taxon>eudicotyledons</taxon>
        <taxon>Gunneridae</taxon>
        <taxon>Pentapetalae</taxon>
        <taxon>rosids</taxon>
        <taxon>Vitales</taxon>
        <taxon>Vitaceae</taxon>
        <taxon>Viteae</taxon>
        <taxon>Vitis</taxon>
    </lineage>
</organism>
<dbReference type="InterPro" id="IPR029060">
    <property type="entry name" value="PIN-like_dom_sf"/>
</dbReference>
<dbReference type="GO" id="GO:0004519">
    <property type="term" value="F:endonuclease activity"/>
    <property type="evidence" value="ECO:0007669"/>
    <property type="project" value="UniProtKB-KW"/>
</dbReference>
<dbReference type="PROSITE" id="PS00842">
    <property type="entry name" value="XPG_2"/>
    <property type="match status" value="1"/>
</dbReference>
<evidence type="ECO:0000256" key="11">
    <source>
        <dbReference type="ARBA" id="ARBA00023242"/>
    </source>
</evidence>
<comment type="similarity">
    <text evidence="3">Belongs to the XPG/RAD2 endonuclease family. XPG subfamily.</text>
</comment>
<feature type="region of interest" description="Disordered" evidence="12">
    <location>
        <begin position="461"/>
        <end position="490"/>
    </location>
</feature>
<evidence type="ECO:0000256" key="5">
    <source>
        <dbReference type="ARBA" id="ARBA00022723"/>
    </source>
</evidence>
<dbReference type="CDD" id="cd09904">
    <property type="entry name" value="H3TH_XPG"/>
    <property type="match status" value="1"/>
</dbReference>
<feature type="domain" description="XPG-I" evidence="13">
    <location>
        <begin position="850"/>
        <end position="919"/>
    </location>
</feature>
<feature type="region of interest" description="Disordered" evidence="12">
    <location>
        <begin position="305"/>
        <end position="348"/>
    </location>
</feature>
<dbReference type="InterPro" id="IPR036279">
    <property type="entry name" value="5-3_exonuclease_C_sf"/>
</dbReference>
<keyword evidence="11" id="KW-0539">Nucleus</keyword>
<dbReference type="PRINTS" id="PR00853">
    <property type="entry name" value="XPGRADSUPER"/>
</dbReference>
<name>A0A438JIW6_VITVI</name>
<dbReference type="FunFam" id="3.40.50.1010:FF:000029">
    <property type="entry name" value="DNA repair protein UVH3"/>
    <property type="match status" value="1"/>
</dbReference>
<dbReference type="SUPFAM" id="SSF47807">
    <property type="entry name" value="5' to 3' exonuclease, C-terminal subdomain"/>
    <property type="match status" value="1"/>
</dbReference>
<evidence type="ECO:0000256" key="12">
    <source>
        <dbReference type="SAM" id="MobiDB-lite"/>
    </source>
</evidence>
<dbReference type="InterPro" id="IPR001044">
    <property type="entry name" value="XPG/Rad2_eukaryotes"/>
</dbReference>
<accession>A0A438JIW6</accession>
<sequence>MGVHGLWELLAPVGRRVSVETLAGKRLAIDASIWMIQFMKAMRDEKGEMVRNGHLLGFFRRICKLLFLRTKPVFVFDGGTPALKRRTVVARRRQRENAQAKIRKTAEKLLLNHLKAMRLKELAKDLENQRLNNNDKGKKVLSYQTETAGEVSEGNSSVSGTYNQEKLDEMLAASLAAEEDGNFVGDAGISNEEEDDDEDEEMMLPIMNGKVDPAVLAALPPSMQLDLLVQASSCFLGLKEAKAPAEFSELQIQAYLKTVAFRREIDEVQKSAAGRGVGGVQTSRIASEANREYIFSSSFTGDKEALTNGGVEKNGDKQYQIPTECPPDSPNNVASTSKSNTAAESVAGEPASVFNDDVETYLDEWGRVRVSRVRAMGIRMTRDLQRNLDLMKEIEQDRTNEDNNGIVTLNKTNEQSIPDNGASIEISFEDDGEHNCLNGDDELFASLVAGNPVIISSSDAALSNRRPADSASDSDWEEGINEEKGGSCIDNVGVEIKPSVMEERVSDDSEVEWEEGPCDVSKNVSACPSKFGNPASKGRLEEETDLQEAIRRSLEDLGGEKAVGESFKDSDIKEYDEKVHEVKDDAFHKKNDKAEQDFPLENLPDQNGSFCKIVDVVEKLDSVDGMNTSQSIDASGRQLTSLLEDNPHKMEVLNNELCEEYQKDVGESGNVGRETNEVYMIREQLSHASKKSVDTSTLANSCSGDGSHISDAMLGNMPDATPADSSKYDSEAAPTWHSNETTDPAIPPGETCIKGKTAVEQKLAEGNNHVNFFMEKERNMGNSVTEDKKNVQFGVTEDVLEEMMILDQECLNLGDEQRKLERNADCVSSEMFAECQGCGGEWACVRELLQMFGLPYIIAPMEAEAQCAYMELANLVDGVVTDDSDVFLFGARSVYKNIFDERKYVETYFMKDIETELGLNREKVIRMALLLGSDYTEGVSGIGIVNAIEVLNSFPEEDGLHKFREWVESPDPNILGKVNVETGSSSRKRGSKVGSGDQSHSKNNMDAFDENVSQNEHNESVDDIQSGKQIFMDKHRNVSKNWHIPSSFPSETVISAYASPQVDQSTEPFSWGKPDLFVLRKLCWEKFGWGNQKADELLLPVLKEYNKHETQLRLEAFYTFNERFAKIRSKRIKKAVKGITGSQTSELLDDAVQEGSKRGKRSKESPSKLDNKQEIPINEIGSTAARNGSSATEKTTPKQSRRRRIRKPVPSDGESAEPPVQAGQKQCNDTGSRKNGRGKGRKKGRGVRRGRGRSRIQENPGSEISGTSSSDCNSGNEEEVPAQKLDGSNEVRRSKRPRKAVNYANDDLEIDDEGKSLDQGNQKCTNEEAVEHEPSRDQIICGDAAADFSGKNQQKAEDSSPGEDLCGDYPETEGVMCMDENEIGQLDSRDDDPTFADEFSEDYLKMGGGFCVEEDEKDKDHNARTYDPAKADTIYENPDPESELGIDPAESVSSLQNTARGFQSEPTCQPDTELNLDCPNATIGLSMPENTGDDTGTNTVKALRAMPFLRKKRRWANTHAIFEQSAFQPSKIPVPPNSDLLEATSPRMQCSQFAMSHLFDSVGTY</sequence>
<dbReference type="Gene3D" id="3.40.50.1010">
    <property type="entry name" value="5'-nuclease"/>
    <property type="match status" value="2"/>
</dbReference>
<dbReference type="PROSITE" id="PS00841">
    <property type="entry name" value="XPG_1"/>
    <property type="match status" value="1"/>
</dbReference>
<reference evidence="15 16" key="1">
    <citation type="journal article" date="2018" name="PLoS Genet.">
        <title>Population sequencing reveals clonal diversity and ancestral inbreeding in the grapevine cultivar Chardonnay.</title>
        <authorList>
            <person name="Roach M.J."/>
            <person name="Johnson D.L."/>
            <person name="Bohlmann J."/>
            <person name="van Vuuren H.J."/>
            <person name="Jones S.J."/>
            <person name="Pretorius I.S."/>
            <person name="Schmidt S.A."/>
            <person name="Borneman A.R."/>
        </authorList>
    </citation>
    <scope>NUCLEOTIDE SEQUENCE [LARGE SCALE GENOMIC DNA]</scope>
    <source>
        <strain evidence="16">cv. Chardonnay</strain>
        <tissue evidence="15">Leaf</tissue>
    </source>
</reference>
<dbReference type="GO" id="GO:0006289">
    <property type="term" value="P:nucleotide-excision repair"/>
    <property type="evidence" value="ECO:0007669"/>
    <property type="project" value="InterPro"/>
</dbReference>
<proteinExistence type="inferred from homology"/>
<dbReference type="PANTHER" id="PTHR16171">
    <property type="entry name" value="DNA REPAIR PROTEIN COMPLEMENTING XP-G CELLS-RELATED"/>
    <property type="match status" value="1"/>
</dbReference>
<feature type="region of interest" description="Disordered" evidence="12">
    <location>
        <begin position="1147"/>
        <end position="1368"/>
    </location>
</feature>
<dbReference type="CDD" id="cd09868">
    <property type="entry name" value="PIN_XPG_RAD2"/>
    <property type="match status" value="2"/>
</dbReference>
<comment type="caution">
    <text evidence="15">The sequence shown here is derived from an EMBL/GenBank/DDBJ whole genome shotgun (WGS) entry which is preliminary data.</text>
</comment>
<dbReference type="Pfam" id="PF00752">
    <property type="entry name" value="XPG_N"/>
    <property type="match status" value="1"/>
</dbReference>
<keyword evidence="5" id="KW-0479">Metal-binding</keyword>
<dbReference type="SMART" id="SM00485">
    <property type="entry name" value="XPGN"/>
    <property type="match status" value="1"/>
</dbReference>
<dbReference type="PRINTS" id="PR00066">
    <property type="entry name" value="XRODRMPGMNTG"/>
</dbReference>
<keyword evidence="7" id="KW-0227">DNA damage</keyword>
<dbReference type="InterPro" id="IPR008918">
    <property type="entry name" value="HhH2"/>
</dbReference>
<dbReference type="PANTHER" id="PTHR16171:SF7">
    <property type="entry name" value="DNA REPAIR PROTEIN RAD2"/>
    <property type="match status" value="1"/>
</dbReference>
<dbReference type="EMBL" id="QGNW01000040">
    <property type="protein sequence ID" value="RVX08906.1"/>
    <property type="molecule type" value="Genomic_DNA"/>
</dbReference>
<dbReference type="Proteomes" id="UP000288805">
    <property type="component" value="Unassembled WGS sequence"/>
</dbReference>
<keyword evidence="10" id="KW-0234">DNA repair</keyword>
<evidence type="ECO:0000256" key="6">
    <source>
        <dbReference type="ARBA" id="ARBA00022759"/>
    </source>
</evidence>
<dbReference type="FunFam" id="3.40.50.1010:FF:000031">
    <property type="entry name" value="DNA repair protein UVH3"/>
    <property type="match status" value="1"/>
</dbReference>
<keyword evidence="8" id="KW-0378">Hydrolase</keyword>
<dbReference type="InterPro" id="IPR019974">
    <property type="entry name" value="XPG_CS"/>
</dbReference>